<evidence type="ECO:0000256" key="1">
    <source>
        <dbReference type="SAM" id="Phobius"/>
    </source>
</evidence>
<dbReference type="InterPro" id="IPR036322">
    <property type="entry name" value="WD40_repeat_dom_sf"/>
</dbReference>
<evidence type="ECO:0000313" key="2">
    <source>
        <dbReference type="EMBL" id="WVY97383.1"/>
    </source>
</evidence>
<proteinExistence type="predicted"/>
<dbReference type="PANTHER" id="PTHR44083:SF45">
    <property type="entry name" value="TOPLESS-RELATED PROTEIN 1"/>
    <property type="match status" value="1"/>
</dbReference>
<organism evidence="2 3">
    <name type="scientific">Vigna mungo</name>
    <name type="common">Black gram</name>
    <name type="synonym">Phaseolus mungo</name>
    <dbReference type="NCBI Taxonomy" id="3915"/>
    <lineage>
        <taxon>Eukaryota</taxon>
        <taxon>Viridiplantae</taxon>
        <taxon>Streptophyta</taxon>
        <taxon>Embryophyta</taxon>
        <taxon>Tracheophyta</taxon>
        <taxon>Spermatophyta</taxon>
        <taxon>Magnoliopsida</taxon>
        <taxon>eudicotyledons</taxon>
        <taxon>Gunneridae</taxon>
        <taxon>Pentapetalae</taxon>
        <taxon>rosids</taxon>
        <taxon>fabids</taxon>
        <taxon>Fabales</taxon>
        <taxon>Fabaceae</taxon>
        <taxon>Papilionoideae</taxon>
        <taxon>50 kb inversion clade</taxon>
        <taxon>NPAAA clade</taxon>
        <taxon>indigoferoid/millettioid clade</taxon>
        <taxon>Phaseoleae</taxon>
        <taxon>Vigna</taxon>
    </lineage>
</organism>
<dbReference type="PANTHER" id="PTHR44083">
    <property type="entry name" value="TOPLESS-RELATED PROTEIN 1-RELATED"/>
    <property type="match status" value="1"/>
</dbReference>
<accession>A0AAQ3RJ92</accession>
<keyword evidence="3" id="KW-1185">Reference proteome</keyword>
<keyword evidence="1" id="KW-0472">Membrane</keyword>
<dbReference type="SUPFAM" id="SSF50978">
    <property type="entry name" value="WD40 repeat-like"/>
    <property type="match status" value="1"/>
</dbReference>
<protein>
    <submittedName>
        <fullName evidence="2">Uncharacterized protein</fullName>
    </submittedName>
</protein>
<name>A0AAQ3RJ92_VIGMU</name>
<dbReference type="InterPro" id="IPR027728">
    <property type="entry name" value="Topless_fam"/>
</dbReference>
<dbReference type="AlphaFoldDB" id="A0AAQ3RJ92"/>
<keyword evidence="1" id="KW-0812">Transmembrane</keyword>
<sequence>MSNPTTVAHPAVSDGAIGLGAPSIPVWDLSACSMPFQAALAKDPGVSVNRVIWSPDGALFGKSFLILRDCCDHGGDEVRQHLEIDAHVGGVNDLAFSHPNKQLCVITCAKQYTFEGHEAPVYSVCPHYKENIQVHADFDTQWENADGKIKAWLYDNLGSRVDYDNLKSFGGYGSPMQSYGRMYDSLYFDDWGYGIGRPSRADWRYRPYWILGITWNFYIPVLFLFTILVFGLLKYCGWDVPITTLMSETHELGGSAVVVDRATPKARRNCEDDLVYCLVVEVKEMLVKGFGMKYLLFRYI</sequence>
<feature type="transmembrane region" description="Helical" evidence="1">
    <location>
        <begin position="208"/>
        <end position="233"/>
    </location>
</feature>
<gene>
    <name evidence="2" type="ORF">V8G54_029534</name>
</gene>
<dbReference type="EMBL" id="CP144692">
    <property type="protein sequence ID" value="WVY97383.1"/>
    <property type="molecule type" value="Genomic_DNA"/>
</dbReference>
<dbReference type="Proteomes" id="UP001374535">
    <property type="component" value="Chromosome 9"/>
</dbReference>
<keyword evidence="1" id="KW-1133">Transmembrane helix</keyword>
<dbReference type="GO" id="GO:0006355">
    <property type="term" value="P:regulation of DNA-templated transcription"/>
    <property type="evidence" value="ECO:0007669"/>
    <property type="project" value="InterPro"/>
</dbReference>
<evidence type="ECO:0000313" key="3">
    <source>
        <dbReference type="Proteomes" id="UP001374535"/>
    </source>
</evidence>
<reference evidence="2 3" key="1">
    <citation type="journal article" date="2023" name="Life. Sci Alliance">
        <title>Evolutionary insights into 3D genome organization and epigenetic landscape of Vigna mungo.</title>
        <authorList>
            <person name="Junaid A."/>
            <person name="Singh B."/>
            <person name="Bhatia S."/>
        </authorList>
    </citation>
    <scope>NUCLEOTIDE SEQUENCE [LARGE SCALE GENOMIC DNA]</scope>
    <source>
        <strain evidence="2">Urdbean</strain>
    </source>
</reference>